<keyword evidence="2" id="KW-0472">Membrane</keyword>
<evidence type="ECO:0000256" key="2">
    <source>
        <dbReference type="SAM" id="Phobius"/>
    </source>
</evidence>
<feature type="transmembrane region" description="Helical" evidence="2">
    <location>
        <begin position="79"/>
        <end position="104"/>
    </location>
</feature>
<dbReference type="WBParaSite" id="Csp11.Scaffold629.g15433.t1">
    <property type="protein sequence ID" value="Csp11.Scaffold629.g15433.t1"/>
    <property type="gene ID" value="Csp11.Scaffold629.g15433"/>
</dbReference>
<reference evidence="4" key="1">
    <citation type="submission" date="2016-11" db="UniProtKB">
        <authorList>
            <consortium name="WormBaseParasite"/>
        </authorList>
    </citation>
    <scope>IDENTIFICATION</scope>
</reference>
<accession>A0A1I7U6S7</accession>
<evidence type="ECO:0000256" key="1">
    <source>
        <dbReference type="SAM" id="MobiDB-lite"/>
    </source>
</evidence>
<organism evidence="3 4">
    <name type="scientific">Caenorhabditis tropicalis</name>
    <dbReference type="NCBI Taxonomy" id="1561998"/>
    <lineage>
        <taxon>Eukaryota</taxon>
        <taxon>Metazoa</taxon>
        <taxon>Ecdysozoa</taxon>
        <taxon>Nematoda</taxon>
        <taxon>Chromadorea</taxon>
        <taxon>Rhabditida</taxon>
        <taxon>Rhabditina</taxon>
        <taxon>Rhabditomorpha</taxon>
        <taxon>Rhabditoidea</taxon>
        <taxon>Rhabditidae</taxon>
        <taxon>Peloderinae</taxon>
        <taxon>Caenorhabditis</taxon>
    </lineage>
</organism>
<keyword evidence="2" id="KW-1133">Transmembrane helix</keyword>
<dbReference type="eggNOG" id="ENOG502THXU">
    <property type="taxonomic scope" value="Eukaryota"/>
</dbReference>
<protein>
    <submittedName>
        <fullName evidence="4">CX domain-containing protein</fullName>
    </submittedName>
</protein>
<feature type="region of interest" description="Disordered" evidence="1">
    <location>
        <begin position="122"/>
        <end position="150"/>
    </location>
</feature>
<name>A0A1I7U6S7_9PELO</name>
<proteinExistence type="predicted"/>
<keyword evidence="3" id="KW-1185">Reference proteome</keyword>
<keyword evidence="2" id="KW-0812">Transmembrane</keyword>
<dbReference type="AlphaFoldDB" id="A0A1I7U6S7"/>
<sequence length="150" mass="17183">MNWLLEVAETMENFKYKTKHSNYVMEVSMEKFLKGIRLNDNTEATEMAWSCLYSYSRCCGIGCCPKGSKPQGQGIFHSVFGYMCGGFMLLCCFVLILSLIMFLCNDVWHRYIPWFPSSPRPPATPRGEAHEMQDLNPANHRSPSRMHLAA</sequence>
<evidence type="ECO:0000313" key="3">
    <source>
        <dbReference type="Proteomes" id="UP000095282"/>
    </source>
</evidence>
<dbReference type="Proteomes" id="UP000095282">
    <property type="component" value="Unplaced"/>
</dbReference>
<evidence type="ECO:0000313" key="4">
    <source>
        <dbReference type="WBParaSite" id="Csp11.Scaffold629.g15433.t1"/>
    </source>
</evidence>